<accession>A0ABW9KGT1</accession>
<keyword evidence="2" id="KW-0812">Transmembrane</keyword>
<dbReference type="PANTHER" id="PTHR45648">
    <property type="entry name" value="GDSL LIPASE/ACYLHYDROLASE FAMILY PROTEIN (AFU_ORTHOLOGUE AFUA_4G14700)"/>
    <property type="match status" value="1"/>
</dbReference>
<sequence>MHFASCFSKVCYASWVPSPDTQETARMSSSTPVVSLRRAVRRCVFGLSWLALLLVAMSGAGLSAQTYTSIVVFGDSLSDTGNVAHLTEAKYTLAGRVPSPVANYTNGRFTDGADTLPYARNYFGTWVEQLAATFPAKPKVINSLDGGTNYAFGSATTNTGTSTFTYGPNGAFSVTVDNMGQQVANYLATSPTITNHTLYVVWGGVNDLLSSTSYTDITAAVAHESSIIQQLINAGATDFMVPNLPPLGAIPRLNNSPVNAQRATSAALTFNQALATALAELPAANPGRALHLYPLDIYGLFRSVLNAPSAVGLTNLTYGSQTITTADPDTYLFWDDLHPTTAGHHLIALAAATLLSSPLTTSTVLNADPSSVVVGGIVRLTATVSASSGTAPVGTVTFTYGNSSSEAIYVVATGNQTSTATYTLNPVMIGSLPITATFTGINGYSNSASATLTETVTPTLVPTTTSLASSAQTANRGTAVTFTATVSDSFGSVPAGSVTFLDGTAVLGTIPVTGSGASAATATFATSTLDSGSHTITATFVGAPGYGNSTSAALTQTIVAPMLQATLSASSLSVQRGGTASTSVTLTAVGGYTGTAVIACGTLPAHFTCTPSNPSVTLTSTTPTAASTILITAGDPTKSSLDHVFPSGTGGLERVLACFLLPGIPLMGFAGRKSTLRNRLLALLSVLATTSLIGLAGCGSAAPNTPAAGNYTVPITITANSTVTTLSVSVNVQ</sequence>
<feature type="domain" description="Bacterial Ig-like" evidence="3">
    <location>
        <begin position="468"/>
        <end position="558"/>
    </location>
</feature>
<name>A0ABW9KGT1_9BACT</name>
<dbReference type="Pfam" id="PF00657">
    <property type="entry name" value="Lipase_GDSL"/>
    <property type="match status" value="1"/>
</dbReference>
<dbReference type="SUPFAM" id="SSF52266">
    <property type="entry name" value="SGNH hydrolase"/>
    <property type="match status" value="1"/>
</dbReference>
<feature type="transmembrane region" description="Helical" evidence="2">
    <location>
        <begin position="43"/>
        <end position="62"/>
    </location>
</feature>
<evidence type="ECO:0000259" key="3">
    <source>
        <dbReference type="Pfam" id="PF16640"/>
    </source>
</evidence>
<evidence type="ECO:0000256" key="1">
    <source>
        <dbReference type="ARBA" id="ARBA00022801"/>
    </source>
</evidence>
<keyword evidence="2" id="KW-0472">Membrane</keyword>
<keyword evidence="2" id="KW-1133">Transmembrane helix</keyword>
<dbReference type="CDD" id="cd01846">
    <property type="entry name" value="fatty_acyltransferase_like"/>
    <property type="match status" value="1"/>
</dbReference>
<dbReference type="InterPro" id="IPR001087">
    <property type="entry name" value="GDSL"/>
</dbReference>
<feature type="domain" description="Bacterial Ig-like" evidence="3">
    <location>
        <begin position="365"/>
        <end position="457"/>
    </location>
</feature>
<comment type="caution">
    <text evidence="4">The sequence shown here is derived from an EMBL/GenBank/DDBJ whole genome shotgun (WGS) entry which is preliminary data.</text>
</comment>
<dbReference type="Gene3D" id="2.60.40.10">
    <property type="entry name" value="Immunoglobulins"/>
    <property type="match status" value="2"/>
</dbReference>
<dbReference type="PROSITE" id="PS01098">
    <property type="entry name" value="LIPASE_GDSL_SER"/>
    <property type="match status" value="1"/>
</dbReference>
<dbReference type="InterPro" id="IPR051058">
    <property type="entry name" value="GDSL_Est/Lipase"/>
</dbReference>
<evidence type="ECO:0000313" key="5">
    <source>
        <dbReference type="Proteomes" id="UP001634747"/>
    </source>
</evidence>
<dbReference type="RefSeq" id="WP_344687259.1">
    <property type="nucleotide sequence ID" value="NZ_BAABBH010000001.1"/>
</dbReference>
<dbReference type="InterPro" id="IPR008265">
    <property type="entry name" value="Lipase_GDSL_AS"/>
</dbReference>
<keyword evidence="1" id="KW-0378">Hydrolase</keyword>
<dbReference type="Proteomes" id="UP001634747">
    <property type="component" value="Unassembled WGS sequence"/>
</dbReference>
<gene>
    <name evidence="4" type="ORF">ACK2TP_01450</name>
</gene>
<proteinExistence type="predicted"/>
<dbReference type="InterPro" id="IPR013783">
    <property type="entry name" value="Ig-like_fold"/>
</dbReference>
<dbReference type="EMBL" id="JBJYXY010000001">
    <property type="protein sequence ID" value="MFN2974418.1"/>
    <property type="molecule type" value="Genomic_DNA"/>
</dbReference>
<dbReference type="PANTHER" id="PTHR45648:SF22">
    <property type="entry name" value="GDSL LIPASE_ACYLHYDROLASE FAMILY PROTEIN (AFU_ORTHOLOGUE AFUA_4G14700)"/>
    <property type="match status" value="1"/>
</dbReference>
<dbReference type="InterPro" id="IPR036514">
    <property type="entry name" value="SGNH_hydro_sf"/>
</dbReference>
<evidence type="ECO:0000313" key="4">
    <source>
        <dbReference type="EMBL" id="MFN2974418.1"/>
    </source>
</evidence>
<dbReference type="InterPro" id="IPR032109">
    <property type="entry name" value="Big_3_5"/>
</dbReference>
<evidence type="ECO:0000256" key="2">
    <source>
        <dbReference type="SAM" id="Phobius"/>
    </source>
</evidence>
<dbReference type="Gene3D" id="3.40.50.1110">
    <property type="entry name" value="SGNH hydrolase"/>
    <property type="match status" value="1"/>
</dbReference>
<organism evidence="4 5">
    <name type="scientific">Terriglobus aquaticus</name>
    <dbReference type="NCBI Taxonomy" id="940139"/>
    <lineage>
        <taxon>Bacteria</taxon>
        <taxon>Pseudomonadati</taxon>
        <taxon>Acidobacteriota</taxon>
        <taxon>Terriglobia</taxon>
        <taxon>Terriglobales</taxon>
        <taxon>Acidobacteriaceae</taxon>
        <taxon>Terriglobus</taxon>
    </lineage>
</organism>
<protein>
    <submittedName>
        <fullName evidence="4">Ig-like domain repeat protein</fullName>
    </submittedName>
</protein>
<keyword evidence="5" id="KW-1185">Reference proteome</keyword>
<dbReference type="Pfam" id="PF16640">
    <property type="entry name" value="Big_3_5"/>
    <property type="match status" value="2"/>
</dbReference>
<reference evidence="4 5" key="1">
    <citation type="submission" date="2024-12" db="EMBL/GenBank/DDBJ databases">
        <authorList>
            <person name="Lee Y."/>
        </authorList>
    </citation>
    <scope>NUCLEOTIDE SEQUENCE [LARGE SCALE GENOMIC DNA]</scope>
    <source>
        <strain evidence="4 5">03SUJ4</strain>
    </source>
</reference>